<keyword evidence="1" id="KW-0805">Transcription regulation</keyword>
<dbReference type="Gene3D" id="1.10.10.60">
    <property type="entry name" value="Homeodomain-like"/>
    <property type="match status" value="2"/>
</dbReference>
<dbReference type="InterPro" id="IPR009057">
    <property type="entry name" value="Homeodomain-like_sf"/>
</dbReference>
<dbReference type="InterPro" id="IPR003313">
    <property type="entry name" value="AraC-bd"/>
</dbReference>
<dbReference type="SMART" id="SM00342">
    <property type="entry name" value="HTH_ARAC"/>
    <property type="match status" value="1"/>
</dbReference>
<evidence type="ECO:0000256" key="3">
    <source>
        <dbReference type="ARBA" id="ARBA00023163"/>
    </source>
</evidence>
<organism evidence="5 6">
    <name type="scientific">Olivibacter ginsenosidimutans</name>
    <dbReference type="NCBI Taxonomy" id="1176537"/>
    <lineage>
        <taxon>Bacteria</taxon>
        <taxon>Pseudomonadati</taxon>
        <taxon>Bacteroidota</taxon>
        <taxon>Sphingobacteriia</taxon>
        <taxon>Sphingobacteriales</taxon>
        <taxon>Sphingobacteriaceae</taxon>
        <taxon>Olivibacter</taxon>
    </lineage>
</organism>
<evidence type="ECO:0000259" key="4">
    <source>
        <dbReference type="PROSITE" id="PS01124"/>
    </source>
</evidence>
<sequence>MKSFHKYLSISEVEEQWGLYITTAGYSKVLAGEIYPIGRDHPTTHRFTWNKGRILNDYYLVFISKGRGIFESDHMPQMEISEGHCFFLFPGSWHRYKPQVEYGWEEFWVGFNGYYPQSLMKADFFDGRKPCINVGLDEHILKEFKKLIETLQEGGPGHHQLISGYTLQLLSLVYRASIPKADTGEDDHTYISKAKFLLEEAIDADIKMTQIADKLAVSYSKFRKDFKQVTGMPPHQYHLFIRLNHAKELLETSHLTISEIAFQMGFESVFYFSKLFKKKYKLSPQHYRDKYVQMV</sequence>
<dbReference type="EMBL" id="BAABIQ010000043">
    <property type="protein sequence ID" value="GAA4804679.1"/>
    <property type="molecule type" value="Genomic_DNA"/>
</dbReference>
<dbReference type="InterPro" id="IPR037923">
    <property type="entry name" value="HTH-like"/>
</dbReference>
<evidence type="ECO:0000313" key="6">
    <source>
        <dbReference type="Proteomes" id="UP001501411"/>
    </source>
</evidence>
<dbReference type="Pfam" id="PF12833">
    <property type="entry name" value="HTH_18"/>
    <property type="match status" value="1"/>
</dbReference>
<feature type="domain" description="HTH araC/xylS-type" evidence="4">
    <location>
        <begin position="192"/>
        <end position="290"/>
    </location>
</feature>
<dbReference type="InterPro" id="IPR020449">
    <property type="entry name" value="Tscrpt_reg_AraC-type_HTH"/>
</dbReference>
<dbReference type="RefSeq" id="WP_345234259.1">
    <property type="nucleotide sequence ID" value="NZ_BAABIQ010000043.1"/>
</dbReference>
<dbReference type="InterPro" id="IPR018062">
    <property type="entry name" value="HTH_AraC-typ_CS"/>
</dbReference>
<evidence type="ECO:0000256" key="1">
    <source>
        <dbReference type="ARBA" id="ARBA00023015"/>
    </source>
</evidence>
<accession>A0ABP9C4V7</accession>
<dbReference type="Proteomes" id="UP001501411">
    <property type="component" value="Unassembled WGS sequence"/>
</dbReference>
<reference evidence="6" key="1">
    <citation type="journal article" date="2019" name="Int. J. Syst. Evol. Microbiol.">
        <title>The Global Catalogue of Microorganisms (GCM) 10K type strain sequencing project: providing services to taxonomists for standard genome sequencing and annotation.</title>
        <authorList>
            <consortium name="The Broad Institute Genomics Platform"/>
            <consortium name="The Broad Institute Genome Sequencing Center for Infectious Disease"/>
            <person name="Wu L."/>
            <person name="Ma J."/>
        </authorList>
    </citation>
    <scope>NUCLEOTIDE SEQUENCE [LARGE SCALE GENOMIC DNA]</scope>
    <source>
        <strain evidence="6">JCM 18200</strain>
    </source>
</reference>
<evidence type="ECO:0000313" key="5">
    <source>
        <dbReference type="EMBL" id="GAA4804679.1"/>
    </source>
</evidence>
<keyword evidence="6" id="KW-1185">Reference proteome</keyword>
<proteinExistence type="predicted"/>
<keyword evidence="3" id="KW-0804">Transcription</keyword>
<dbReference type="Gene3D" id="2.60.120.280">
    <property type="entry name" value="Regulatory protein AraC"/>
    <property type="match status" value="1"/>
</dbReference>
<comment type="caution">
    <text evidence="5">The sequence shown here is derived from an EMBL/GenBank/DDBJ whole genome shotgun (WGS) entry which is preliminary data.</text>
</comment>
<evidence type="ECO:0000256" key="2">
    <source>
        <dbReference type="ARBA" id="ARBA00023125"/>
    </source>
</evidence>
<name>A0ABP9C4V7_9SPHI</name>
<dbReference type="PROSITE" id="PS01124">
    <property type="entry name" value="HTH_ARAC_FAMILY_2"/>
    <property type="match status" value="1"/>
</dbReference>
<dbReference type="SUPFAM" id="SSF46689">
    <property type="entry name" value="Homeodomain-like"/>
    <property type="match status" value="2"/>
</dbReference>
<gene>
    <name evidence="5" type="ORF">GCM10023231_37250</name>
</gene>
<dbReference type="InterPro" id="IPR018060">
    <property type="entry name" value="HTH_AraC"/>
</dbReference>
<protein>
    <submittedName>
        <fullName evidence="5">AraC family transcriptional regulator</fullName>
    </submittedName>
</protein>
<dbReference type="PROSITE" id="PS00041">
    <property type="entry name" value="HTH_ARAC_FAMILY_1"/>
    <property type="match status" value="2"/>
</dbReference>
<dbReference type="PANTHER" id="PTHR43280:SF30">
    <property type="entry name" value="MMSAB OPERON REGULATORY PROTEIN"/>
    <property type="match status" value="1"/>
</dbReference>
<keyword evidence="2" id="KW-0238">DNA-binding</keyword>
<dbReference type="Pfam" id="PF02311">
    <property type="entry name" value="AraC_binding"/>
    <property type="match status" value="1"/>
</dbReference>
<dbReference type="PANTHER" id="PTHR43280">
    <property type="entry name" value="ARAC-FAMILY TRANSCRIPTIONAL REGULATOR"/>
    <property type="match status" value="1"/>
</dbReference>
<dbReference type="PRINTS" id="PR00032">
    <property type="entry name" value="HTHARAC"/>
</dbReference>
<dbReference type="SUPFAM" id="SSF51215">
    <property type="entry name" value="Regulatory protein AraC"/>
    <property type="match status" value="1"/>
</dbReference>